<accession>A0A2H0RI57</accession>
<dbReference type="Gene3D" id="1.20.272.10">
    <property type="match status" value="1"/>
</dbReference>
<dbReference type="Proteomes" id="UP000230431">
    <property type="component" value="Unassembled WGS sequence"/>
</dbReference>
<evidence type="ECO:0000313" key="2">
    <source>
        <dbReference type="Proteomes" id="UP000230431"/>
    </source>
</evidence>
<organism evidence="1 2">
    <name type="scientific">Candidatus Vogelbacteria bacterium CG10_big_fil_rev_8_21_14_0_10_49_38</name>
    <dbReference type="NCBI Taxonomy" id="1975043"/>
    <lineage>
        <taxon>Bacteria</taxon>
        <taxon>Candidatus Vogeliibacteriota</taxon>
    </lineage>
</organism>
<gene>
    <name evidence="1" type="ORF">COV08_00945</name>
</gene>
<protein>
    <recommendedName>
        <fullName evidence="3">DNA polymerase III delta N-terminal domain-containing protein</fullName>
    </recommendedName>
</protein>
<reference evidence="1 2" key="1">
    <citation type="submission" date="2017-09" db="EMBL/GenBank/DDBJ databases">
        <title>Depth-based differentiation of microbial function through sediment-hosted aquifers and enrichment of novel symbionts in the deep terrestrial subsurface.</title>
        <authorList>
            <person name="Probst A.J."/>
            <person name="Ladd B."/>
            <person name="Jarett J.K."/>
            <person name="Geller-Mcgrath D.E."/>
            <person name="Sieber C.M."/>
            <person name="Emerson J.B."/>
            <person name="Anantharaman K."/>
            <person name="Thomas B.C."/>
            <person name="Malmstrom R."/>
            <person name="Stieglmeier M."/>
            <person name="Klingl A."/>
            <person name="Woyke T."/>
            <person name="Ryan C.M."/>
            <person name="Banfield J.F."/>
        </authorList>
    </citation>
    <scope>NUCLEOTIDE SEQUENCE [LARGE SCALE GENOMIC DNA]</scope>
    <source>
        <strain evidence="1">CG10_big_fil_rev_8_21_14_0_10_49_38</strain>
    </source>
</reference>
<dbReference type="EMBL" id="PCYK01000005">
    <property type="protein sequence ID" value="PIR46241.1"/>
    <property type="molecule type" value="Genomic_DNA"/>
</dbReference>
<evidence type="ECO:0000313" key="1">
    <source>
        <dbReference type="EMBL" id="PIR46241.1"/>
    </source>
</evidence>
<name>A0A2H0RI57_9BACT</name>
<dbReference type="AlphaFoldDB" id="A0A2H0RI57"/>
<comment type="caution">
    <text evidence="1">The sequence shown here is derived from an EMBL/GenBank/DDBJ whole genome shotgun (WGS) entry which is preliminary data.</text>
</comment>
<proteinExistence type="predicted"/>
<sequence>MIYLFYGEDEIKSRARYNQIIASLLARNPAASQFRLNADNFNSQTFEELTKGQGLFYQKFIIGCDNLFDQTKDNRALAETARVGLGSAASSENIFIFLENRASPEDLKELKTLAGKTQEFPLVGNLPVGFNLFLLTDAFAARNKNRLWILYREALWRRVLPEEIFWKLVWQVNNLRLVKQTADLSKLKMKSYPLTKTKTAAKNFSMTELNRFSSDLLQLYHHWHLGTDEFEFGLEKIILSV</sequence>
<evidence type="ECO:0008006" key="3">
    <source>
        <dbReference type="Google" id="ProtNLM"/>
    </source>
</evidence>